<evidence type="ECO:0000313" key="2">
    <source>
        <dbReference type="Proteomes" id="UP000217696"/>
    </source>
</evidence>
<dbReference type="Proteomes" id="UP000217696">
    <property type="component" value="Chromosome"/>
</dbReference>
<name>A0A0U5B111_9BACL</name>
<organism evidence="1 2">
    <name type="scientific">Aneurinibacillus soli</name>
    <dbReference type="NCBI Taxonomy" id="1500254"/>
    <lineage>
        <taxon>Bacteria</taxon>
        <taxon>Bacillati</taxon>
        <taxon>Bacillota</taxon>
        <taxon>Bacilli</taxon>
        <taxon>Bacillales</taxon>
        <taxon>Paenibacillaceae</taxon>
        <taxon>Aneurinibacillus group</taxon>
        <taxon>Aneurinibacillus</taxon>
    </lineage>
</organism>
<dbReference type="OrthoDB" id="2456214at2"/>
<keyword evidence="2" id="KW-1185">Reference proteome</keyword>
<evidence type="ECO:0000313" key="1">
    <source>
        <dbReference type="EMBL" id="BAU26975.1"/>
    </source>
</evidence>
<gene>
    <name evidence="1" type="ORF">CB4_01144</name>
</gene>
<dbReference type="AlphaFoldDB" id="A0A0U5B111"/>
<dbReference type="RefSeq" id="WP_096463966.1">
    <property type="nucleotide sequence ID" value="NZ_AP017312.1"/>
</dbReference>
<protein>
    <submittedName>
        <fullName evidence="1">Uncharacterized protein</fullName>
    </submittedName>
</protein>
<proteinExistence type="predicted"/>
<dbReference type="KEGG" id="asoc:CB4_01144"/>
<sequence>MWKSRWRCHPWYIKIRFGALQLLVPFIVFQFVRTVILPTSVDVILLALLSLLYAAVLLDWL</sequence>
<dbReference type="EMBL" id="AP017312">
    <property type="protein sequence ID" value="BAU26975.1"/>
    <property type="molecule type" value="Genomic_DNA"/>
</dbReference>
<accession>A0A0U5B111</accession>
<reference evidence="1 2" key="1">
    <citation type="submission" date="2015-12" db="EMBL/GenBank/DDBJ databases">
        <title>Genome sequence of Aneurinibacillus soli.</title>
        <authorList>
            <person name="Lee J.S."/>
            <person name="Lee K.C."/>
            <person name="Kim K.K."/>
            <person name="Lee B.W."/>
        </authorList>
    </citation>
    <scope>NUCLEOTIDE SEQUENCE [LARGE SCALE GENOMIC DNA]</scope>
    <source>
        <strain evidence="1 2">CB4</strain>
    </source>
</reference>